<dbReference type="InterPro" id="IPR037066">
    <property type="entry name" value="Plug_dom_sf"/>
</dbReference>
<evidence type="ECO:0000256" key="8">
    <source>
        <dbReference type="ARBA" id="ARBA00023170"/>
    </source>
</evidence>
<evidence type="ECO:0000259" key="14">
    <source>
        <dbReference type="Pfam" id="PF07715"/>
    </source>
</evidence>
<reference evidence="15 16" key="1">
    <citation type="journal article" date="2021" name="Arch. Microbiol.">
        <title>Thalassobius aquimarinus sp. nov., isolated from the Sea of Japan seashore.</title>
        <authorList>
            <person name="Kurilenko V.V."/>
            <person name="Romanenko L.A."/>
            <person name="Chernysheva N.Y."/>
            <person name="Velansky P.V."/>
            <person name="Tekutyeva L.A."/>
            <person name="Isaeva M.P."/>
            <person name="Mikhailov V.V."/>
        </authorList>
    </citation>
    <scope>NUCLEOTIDE SEQUENCE [LARGE SCALE GENOMIC DNA]</scope>
    <source>
        <strain evidence="15 16">KMM 8518</strain>
    </source>
</reference>
<dbReference type="SUPFAM" id="SSF56935">
    <property type="entry name" value="Porins"/>
    <property type="match status" value="1"/>
</dbReference>
<name>A0ABS5HVX5_9RHOB</name>
<evidence type="ECO:0000259" key="13">
    <source>
        <dbReference type="Pfam" id="PF00593"/>
    </source>
</evidence>
<comment type="caution">
    <text evidence="15">The sequence shown here is derived from an EMBL/GenBank/DDBJ whole genome shotgun (WGS) entry which is preliminary data.</text>
</comment>
<dbReference type="Gene3D" id="2.170.130.10">
    <property type="entry name" value="TonB-dependent receptor, plug domain"/>
    <property type="match status" value="1"/>
</dbReference>
<dbReference type="PROSITE" id="PS52016">
    <property type="entry name" value="TONB_DEPENDENT_REC_3"/>
    <property type="match status" value="1"/>
</dbReference>
<keyword evidence="3 10" id="KW-1134">Transmembrane beta strand</keyword>
<feature type="signal peptide" evidence="12">
    <location>
        <begin position="1"/>
        <end position="22"/>
    </location>
</feature>
<dbReference type="Pfam" id="PF00593">
    <property type="entry name" value="TonB_dep_Rec_b-barrel"/>
    <property type="match status" value="1"/>
</dbReference>
<keyword evidence="8 15" id="KW-0675">Receptor</keyword>
<keyword evidence="9 10" id="KW-0998">Cell outer membrane</keyword>
<evidence type="ECO:0000256" key="10">
    <source>
        <dbReference type="PROSITE-ProRule" id="PRU01360"/>
    </source>
</evidence>
<comment type="subcellular location">
    <subcellularLocation>
        <location evidence="1 10">Cell outer membrane</location>
        <topology evidence="1 10">Multi-pass membrane protein</topology>
    </subcellularLocation>
</comment>
<comment type="similarity">
    <text evidence="10 11">Belongs to the TonB-dependent receptor family.</text>
</comment>
<sequence length="605" mass="64095">MTRSMLLASVAGFALLSTPALSEDTYDLGEITVSGNLTPLPLSRSGASVDVVDAEDLDKSSSLARALTRVPGVSLSANGGLGSTTNLRIRGFNNSYIGVRIDGIDVTDPSGTQTSFDFGGFTTGALGRIEVLKGSQSALYGSEAIGGVIDITTPRAQELGFSGSTALEAGSFGTYTGSLSLAQKSDRGEVALTYSAVTSEGISARSGDSEKDGFEQHMLTLSARHEVSDVLTLGGSALWRDAEAEIDRSPTDNSGENFTDQTGARVFAELATGAVKHTLSFSKFTSERRDPGGWTTMFDGDRKQFSYLANADLNNGATLNFGLDRTEESFATDTDSGAYDTNSAFAELQLAPAGNVDLSLTARYDDHSIFGDNFGGRVAGVWRVTDATTLRAVIGTGFRAPSLYELFSPYGNSALQPEQSRNAELGVEHDFGGMGMLKVTAFYTEVDDLIEFDGTSTACSSGWGCYAQVPGTTVSKGVELAGQYDLNDRVSVYGNYTYTDARNSGERLTRVPRHDLVLGVEAAIGNRASGSLELQRTADIVPSPYAPAGHKVGDYTLVNLSASYDVTDTAKAYLRIENALDEDYETAGGYNMPGRSFAFGLRAEF</sequence>
<evidence type="ECO:0000256" key="4">
    <source>
        <dbReference type="ARBA" id="ARBA00022692"/>
    </source>
</evidence>
<evidence type="ECO:0000256" key="1">
    <source>
        <dbReference type="ARBA" id="ARBA00004571"/>
    </source>
</evidence>
<evidence type="ECO:0000256" key="11">
    <source>
        <dbReference type="RuleBase" id="RU003357"/>
    </source>
</evidence>
<keyword evidence="2 10" id="KW-0813">Transport</keyword>
<evidence type="ECO:0000313" key="16">
    <source>
        <dbReference type="Proteomes" id="UP001195941"/>
    </source>
</evidence>
<proteinExistence type="inferred from homology"/>
<keyword evidence="6 11" id="KW-0798">TonB box</keyword>
<dbReference type="Gene3D" id="2.40.170.20">
    <property type="entry name" value="TonB-dependent receptor, beta-barrel domain"/>
    <property type="match status" value="1"/>
</dbReference>
<dbReference type="Pfam" id="PF07715">
    <property type="entry name" value="Plug"/>
    <property type="match status" value="1"/>
</dbReference>
<evidence type="ECO:0000256" key="6">
    <source>
        <dbReference type="ARBA" id="ARBA00023077"/>
    </source>
</evidence>
<evidence type="ECO:0000256" key="3">
    <source>
        <dbReference type="ARBA" id="ARBA00022452"/>
    </source>
</evidence>
<dbReference type="Proteomes" id="UP001195941">
    <property type="component" value="Unassembled WGS sequence"/>
</dbReference>
<dbReference type="PANTHER" id="PTHR30069:SF29">
    <property type="entry name" value="HEMOGLOBIN AND HEMOGLOBIN-HAPTOGLOBIN-BINDING PROTEIN 1-RELATED"/>
    <property type="match status" value="1"/>
</dbReference>
<evidence type="ECO:0000256" key="9">
    <source>
        <dbReference type="ARBA" id="ARBA00023237"/>
    </source>
</evidence>
<gene>
    <name evidence="15" type="ORF">IT775_18600</name>
</gene>
<evidence type="ECO:0000256" key="5">
    <source>
        <dbReference type="ARBA" id="ARBA00022729"/>
    </source>
</evidence>
<keyword evidence="7 10" id="KW-0472">Membrane</keyword>
<feature type="domain" description="TonB-dependent receptor plug" evidence="14">
    <location>
        <begin position="43"/>
        <end position="148"/>
    </location>
</feature>
<dbReference type="RefSeq" id="WP_212702756.1">
    <property type="nucleotide sequence ID" value="NZ_JADMKU010000023.1"/>
</dbReference>
<dbReference type="CDD" id="cd01347">
    <property type="entry name" value="ligand_gated_channel"/>
    <property type="match status" value="1"/>
</dbReference>
<evidence type="ECO:0000313" key="15">
    <source>
        <dbReference type="EMBL" id="MBR9653132.1"/>
    </source>
</evidence>
<evidence type="ECO:0000256" key="12">
    <source>
        <dbReference type="SAM" id="SignalP"/>
    </source>
</evidence>
<dbReference type="PANTHER" id="PTHR30069">
    <property type="entry name" value="TONB-DEPENDENT OUTER MEMBRANE RECEPTOR"/>
    <property type="match status" value="1"/>
</dbReference>
<dbReference type="InterPro" id="IPR000531">
    <property type="entry name" value="Beta-barrel_TonB"/>
</dbReference>
<dbReference type="InterPro" id="IPR036942">
    <property type="entry name" value="Beta-barrel_TonB_sf"/>
</dbReference>
<dbReference type="EMBL" id="JADMKU010000023">
    <property type="protein sequence ID" value="MBR9653132.1"/>
    <property type="molecule type" value="Genomic_DNA"/>
</dbReference>
<evidence type="ECO:0000256" key="7">
    <source>
        <dbReference type="ARBA" id="ARBA00023136"/>
    </source>
</evidence>
<keyword evidence="4 10" id="KW-0812">Transmembrane</keyword>
<protein>
    <submittedName>
        <fullName evidence="15">TonB-dependent receptor</fullName>
    </submittedName>
</protein>
<keyword evidence="16" id="KW-1185">Reference proteome</keyword>
<accession>A0ABS5HVX5</accession>
<feature type="chain" id="PRO_5045443680" evidence="12">
    <location>
        <begin position="23"/>
        <end position="605"/>
    </location>
</feature>
<feature type="domain" description="TonB-dependent receptor-like beta-barrel" evidence="13">
    <location>
        <begin position="174"/>
        <end position="578"/>
    </location>
</feature>
<keyword evidence="5 12" id="KW-0732">Signal</keyword>
<evidence type="ECO:0000256" key="2">
    <source>
        <dbReference type="ARBA" id="ARBA00022448"/>
    </source>
</evidence>
<dbReference type="InterPro" id="IPR012910">
    <property type="entry name" value="Plug_dom"/>
</dbReference>
<dbReference type="InterPro" id="IPR039426">
    <property type="entry name" value="TonB-dep_rcpt-like"/>
</dbReference>
<organism evidence="15 16">
    <name type="scientific">Thalassovita aquimarina</name>
    <dbReference type="NCBI Taxonomy" id="2785917"/>
    <lineage>
        <taxon>Bacteria</taxon>
        <taxon>Pseudomonadati</taxon>
        <taxon>Pseudomonadota</taxon>
        <taxon>Alphaproteobacteria</taxon>
        <taxon>Rhodobacterales</taxon>
        <taxon>Roseobacteraceae</taxon>
        <taxon>Thalassovita</taxon>
    </lineage>
</organism>